<keyword evidence="11" id="KW-1185">Reference proteome</keyword>
<dbReference type="PANTHER" id="PTHR22883">
    <property type="entry name" value="ZINC FINGER DHHC DOMAIN CONTAINING PROTEIN"/>
    <property type="match status" value="1"/>
</dbReference>
<dbReference type="GO" id="GO:0016020">
    <property type="term" value="C:membrane"/>
    <property type="evidence" value="ECO:0007669"/>
    <property type="project" value="UniProtKB-SubCell"/>
</dbReference>
<evidence type="ECO:0000256" key="2">
    <source>
        <dbReference type="ARBA" id="ARBA00022679"/>
    </source>
</evidence>
<dbReference type="EMBL" id="NEDP02005162">
    <property type="protein sequence ID" value="OWF43125.1"/>
    <property type="molecule type" value="Genomic_DNA"/>
</dbReference>
<organism evidence="10 11">
    <name type="scientific">Mizuhopecten yessoensis</name>
    <name type="common">Japanese scallop</name>
    <name type="synonym">Patinopecten yessoensis</name>
    <dbReference type="NCBI Taxonomy" id="6573"/>
    <lineage>
        <taxon>Eukaryota</taxon>
        <taxon>Metazoa</taxon>
        <taxon>Spiralia</taxon>
        <taxon>Lophotrochozoa</taxon>
        <taxon>Mollusca</taxon>
        <taxon>Bivalvia</taxon>
        <taxon>Autobranchia</taxon>
        <taxon>Pteriomorphia</taxon>
        <taxon>Pectinida</taxon>
        <taxon>Pectinoidea</taxon>
        <taxon>Pectinidae</taxon>
        <taxon>Mizuhopecten</taxon>
    </lineage>
</organism>
<keyword evidence="3 8" id="KW-0812">Transmembrane</keyword>
<feature type="domain" description="Palmitoyltransferase DHHC" evidence="9">
    <location>
        <begin position="150"/>
        <end position="293"/>
    </location>
</feature>
<evidence type="ECO:0000256" key="7">
    <source>
        <dbReference type="ARBA" id="ARBA00038298"/>
    </source>
</evidence>
<keyword evidence="6 8" id="KW-0012">Acyltransferase</keyword>
<feature type="transmembrane region" description="Helical" evidence="8">
    <location>
        <begin position="42"/>
        <end position="61"/>
    </location>
</feature>
<evidence type="ECO:0000313" key="11">
    <source>
        <dbReference type="Proteomes" id="UP000242188"/>
    </source>
</evidence>
<comment type="similarity">
    <text evidence="7">Belongs to the DHHC palmitoyltransferase family. PFA5 subfamily.</text>
</comment>
<accession>A0A210Q336</accession>
<evidence type="ECO:0000313" key="10">
    <source>
        <dbReference type="EMBL" id="OWF43125.1"/>
    </source>
</evidence>
<comment type="subcellular location">
    <subcellularLocation>
        <location evidence="1">Membrane</location>
        <topology evidence="1">Multi-pass membrane protein</topology>
    </subcellularLocation>
</comment>
<feature type="transmembrane region" description="Helical" evidence="8">
    <location>
        <begin position="81"/>
        <end position="99"/>
    </location>
</feature>
<gene>
    <name evidence="10" type="ORF">KP79_PYT01919</name>
</gene>
<reference evidence="10 11" key="1">
    <citation type="journal article" date="2017" name="Nat. Ecol. Evol.">
        <title>Scallop genome provides insights into evolution of bilaterian karyotype and development.</title>
        <authorList>
            <person name="Wang S."/>
            <person name="Zhang J."/>
            <person name="Jiao W."/>
            <person name="Li J."/>
            <person name="Xun X."/>
            <person name="Sun Y."/>
            <person name="Guo X."/>
            <person name="Huan P."/>
            <person name="Dong B."/>
            <person name="Zhang L."/>
            <person name="Hu X."/>
            <person name="Sun X."/>
            <person name="Wang J."/>
            <person name="Zhao C."/>
            <person name="Wang Y."/>
            <person name="Wang D."/>
            <person name="Huang X."/>
            <person name="Wang R."/>
            <person name="Lv J."/>
            <person name="Li Y."/>
            <person name="Zhang Z."/>
            <person name="Liu B."/>
            <person name="Lu W."/>
            <person name="Hui Y."/>
            <person name="Liang J."/>
            <person name="Zhou Z."/>
            <person name="Hou R."/>
            <person name="Li X."/>
            <person name="Liu Y."/>
            <person name="Li H."/>
            <person name="Ning X."/>
            <person name="Lin Y."/>
            <person name="Zhao L."/>
            <person name="Xing Q."/>
            <person name="Dou J."/>
            <person name="Li Y."/>
            <person name="Mao J."/>
            <person name="Guo H."/>
            <person name="Dou H."/>
            <person name="Li T."/>
            <person name="Mu C."/>
            <person name="Jiang W."/>
            <person name="Fu Q."/>
            <person name="Fu X."/>
            <person name="Miao Y."/>
            <person name="Liu J."/>
            <person name="Yu Q."/>
            <person name="Li R."/>
            <person name="Liao H."/>
            <person name="Li X."/>
            <person name="Kong Y."/>
            <person name="Jiang Z."/>
            <person name="Chourrout D."/>
            <person name="Li R."/>
            <person name="Bao Z."/>
        </authorList>
    </citation>
    <scope>NUCLEOTIDE SEQUENCE [LARGE SCALE GENOMIC DNA]</scope>
    <source>
        <strain evidence="10 11">PY_sf001</strain>
    </source>
</reference>
<dbReference type="EC" id="2.3.1.225" evidence="8"/>
<evidence type="ECO:0000259" key="9">
    <source>
        <dbReference type="Pfam" id="PF01529"/>
    </source>
</evidence>
<dbReference type="GO" id="GO:0019706">
    <property type="term" value="F:protein-cysteine S-palmitoyltransferase activity"/>
    <property type="evidence" value="ECO:0007669"/>
    <property type="project" value="UniProtKB-EC"/>
</dbReference>
<evidence type="ECO:0000256" key="8">
    <source>
        <dbReference type="RuleBase" id="RU079119"/>
    </source>
</evidence>
<comment type="catalytic activity">
    <reaction evidence="8">
        <text>L-cysteinyl-[protein] + hexadecanoyl-CoA = S-hexadecanoyl-L-cysteinyl-[protein] + CoA</text>
        <dbReference type="Rhea" id="RHEA:36683"/>
        <dbReference type="Rhea" id="RHEA-COMP:10131"/>
        <dbReference type="Rhea" id="RHEA-COMP:11032"/>
        <dbReference type="ChEBI" id="CHEBI:29950"/>
        <dbReference type="ChEBI" id="CHEBI:57287"/>
        <dbReference type="ChEBI" id="CHEBI:57379"/>
        <dbReference type="ChEBI" id="CHEBI:74151"/>
        <dbReference type="EC" id="2.3.1.225"/>
    </reaction>
</comment>
<keyword evidence="5 8" id="KW-0472">Membrane</keyword>
<keyword evidence="4 8" id="KW-1133">Transmembrane helix</keyword>
<dbReference type="InterPro" id="IPR039859">
    <property type="entry name" value="PFA4/ZDH16/20/ERF2-like"/>
</dbReference>
<dbReference type="GO" id="GO:0005783">
    <property type="term" value="C:endoplasmic reticulum"/>
    <property type="evidence" value="ECO:0007669"/>
    <property type="project" value="TreeGrafter"/>
</dbReference>
<evidence type="ECO:0000256" key="5">
    <source>
        <dbReference type="ARBA" id="ARBA00023136"/>
    </source>
</evidence>
<evidence type="ECO:0000256" key="3">
    <source>
        <dbReference type="ARBA" id="ARBA00022692"/>
    </source>
</evidence>
<dbReference type="PROSITE" id="PS50216">
    <property type="entry name" value="DHHC"/>
    <property type="match status" value="1"/>
</dbReference>
<dbReference type="Proteomes" id="UP000242188">
    <property type="component" value="Unassembled WGS sequence"/>
</dbReference>
<dbReference type="OrthoDB" id="302728at2759"/>
<comment type="domain">
    <text evidence="8">The DHHC domain is required for palmitoyltransferase activity.</text>
</comment>
<feature type="transmembrane region" description="Helical" evidence="8">
    <location>
        <begin position="252"/>
        <end position="275"/>
    </location>
</feature>
<feature type="transmembrane region" description="Helical" evidence="8">
    <location>
        <begin position="222"/>
        <end position="240"/>
    </location>
</feature>
<dbReference type="PANTHER" id="PTHR22883:SF23">
    <property type="entry name" value="PALMITOYLTRANSFERASE ZDHHC6"/>
    <property type="match status" value="1"/>
</dbReference>
<proteinExistence type="inferred from homology"/>
<name>A0A210Q336_MIZYE</name>
<comment type="caution">
    <text evidence="10">The sequence shown here is derived from an EMBL/GenBank/DDBJ whole genome shotgun (WGS) entry which is preliminary data.</text>
</comment>
<dbReference type="Pfam" id="PF01529">
    <property type="entry name" value="DHHC"/>
    <property type="match status" value="1"/>
</dbReference>
<dbReference type="AlphaFoldDB" id="A0A210Q336"/>
<dbReference type="GO" id="GO:0005794">
    <property type="term" value="C:Golgi apparatus"/>
    <property type="evidence" value="ECO:0007669"/>
    <property type="project" value="TreeGrafter"/>
</dbReference>
<evidence type="ECO:0000256" key="1">
    <source>
        <dbReference type="ARBA" id="ARBA00004141"/>
    </source>
</evidence>
<protein>
    <recommendedName>
        <fullName evidence="8">Palmitoyltransferase</fullName>
        <ecNumber evidence="8">2.3.1.225</ecNumber>
    </recommendedName>
</protein>
<dbReference type="GO" id="GO:0006612">
    <property type="term" value="P:protein targeting to membrane"/>
    <property type="evidence" value="ECO:0007669"/>
    <property type="project" value="TreeGrafter"/>
</dbReference>
<sequence length="352" mass="41745">MADEVVLDIGGREEPQTLMGKIRERYNDPEADKRHKVSAQRWVRYLMVFQTPTQLFMFHYYIIPCLFEDYDDWTRYYLKVFVTYLAIQGVVNYLCTVFYDTSISPSKDRPDLPGLTDWWNNPPDHFVSLHNQNGSVVLMESPDADESGFETKYCEICKIYQPPRTHHCKLCDACILKRDHHCYMVGNCIGFKNQRYFVVLTFYAMIIGLIGGYFQYKYLQIFYYPVSYAWTDFIPPVALYRWLFGRVDAMTLHICVMIIHVYLEFLFGFIGFIYFNSQMTIISKGKTMHELAKFIPIRNVNNINRNFRSVFGDFWALNFFFPMQALFRQRDDGKTWEGIKLDHNANLQEKTN</sequence>
<evidence type="ECO:0000256" key="6">
    <source>
        <dbReference type="ARBA" id="ARBA00023315"/>
    </source>
</evidence>
<keyword evidence="2 8" id="KW-0808">Transferase</keyword>
<evidence type="ECO:0000256" key="4">
    <source>
        <dbReference type="ARBA" id="ARBA00022989"/>
    </source>
</evidence>
<dbReference type="InterPro" id="IPR001594">
    <property type="entry name" value="Palmitoyltrfase_DHHC"/>
</dbReference>
<feature type="transmembrane region" description="Helical" evidence="8">
    <location>
        <begin position="196"/>
        <end position="216"/>
    </location>
</feature>